<dbReference type="STRING" id="640081.Dsui_0203"/>
<dbReference type="eggNOG" id="ENOG5030Q5D">
    <property type="taxonomic scope" value="Bacteria"/>
</dbReference>
<dbReference type="KEGG" id="dsu:Dsui_0203"/>
<accession>G8QMP3</accession>
<dbReference type="HOGENOM" id="CLU_2465843_0_0_4"/>
<proteinExistence type="predicted"/>
<dbReference type="AlphaFoldDB" id="G8QMP3"/>
<organism evidence="1 2">
    <name type="scientific">Azospira oryzae (strain ATCC BAA-33 / DSM 13638 / PS)</name>
    <name type="common">Dechlorosoma suillum</name>
    <dbReference type="NCBI Taxonomy" id="640081"/>
    <lineage>
        <taxon>Bacteria</taxon>
        <taxon>Pseudomonadati</taxon>
        <taxon>Pseudomonadota</taxon>
        <taxon>Betaproteobacteria</taxon>
        <taxon>Rhodocyclales</taxon>
        <taxon>Rhodocyclaceae</taxon>
        <taxon>Azospira</taxon>
    </lineage>
</organism>
<protein>
    <submittedName>
        <fullName evidence="1">Uncharacterized protein</fullName>
    </submittedName>
</protein>
<evidence type="ECO:0000313" key="1">
    <source>
        <dbReference type="EMBL" id="AEV24623.1"/>
    </source>
</evidence>
<reference evidence="1 2" key="1">
    <citation type="journal article" date="2012" name="J. Bacteriol.">
        <title>Complete genome sequence of the anaerobic perchlorate-reducing bacterium Azospira suillum strain PS.</title>
        <authorList>
            <person name="Byrne-Bailey K.G."/>
            <person name="Coates J.D."/>
        </authorList>
    </citation>
    <scope>NUCLEOTIDE SEQUENCE [LARGE SCALE GENOMIC DNA]</scope>
    <source>
        <strain evidence="2">ATCC BAA-33 / DSM 13638 / PS</strain>
    </source>
</reference>
<gene>
    <name evidence="1" type="ordered locus">Dsui_0203</name>
</gene>
<dbReference type="Proteomes" id="UP000005633">
    <property type="component" value="Chromosome"/>
</dbReference>
<evidence type="ECO:0000313" key="2">
    <source>
        <dbReference type="Proteomes" id="UP000005633"/>
    </source>
</evidence>
<sequence length="90" mass="10131">MYSHLVACTGWEWDYIAENVDLPRLKALNHHWADNPPIHRMVAAFFGIEPTTAAEKTQSIEQAAEFIPVETLSEADFDALLRQHGLPTGE</sequence>
<dbReference type="EMBL" id="CP003153">
    <property type="protein sequence ID" value="AEV24623.1"/>
    <property type="molecule type" value="Genomic_DNA"/>
</dbReference>
<name>G8QMP3_AZOOP</name>